<dbReference type="EMBL" id="LAZR01042963">
    <property type="protein sequence ID" value="KKL08230.1"/>
    <property type="molecule type" value="Genomic_DNA"/>
</dbReference>
<proteinExistence type="predicted"/>
<name>A0A0F9AFR2_9ZZZZ</name>
<organism evidence="1">
    <name type="scientific">marine sediment metagenome</name>
    <dbReference type="NCBI Taxonomy" id="412755"/>
    <lineage>
        <taxon>unclassified sequences</taxon>
        <taxon>metagenomes</taxon>
        <taxon>ecological metagenomes</taxon>
    </lineage>
</organism>
<gene>
    <name evidence="1" type="ORF">LCGC14_2577920</name>
</gene>
<sequence length="38" mass="4541">MEDEEFTVSDWQREVKEGDTRLDYLTWVEDCKEAESNG</sequence>
<accession>A0A0F9AFR2</accession>
<protein>
    <submittedName>
        <fullName evidence="1">Uncharacterized protein</fullName>
    </submittedName>
</protein>
<dbReference type="AlphaFoldDB" id="A0A0F9AFR2"/>
<comment type="caution">
    <text evidence="1">The sequence shown here is derived from an EMBL/GenBank/DDBJ whole genome shotgun (WGS) entry which is preliminary data.</text>
</comment>
<evidence type="ECO:0000313" key="1">
    <source>
        <dbReference type="EMBL" id="KKL08230.1"/>
    </source>
</evidence>
<reference evidence="1" key="1">
    <citation type="journal article" date="2015" name="Nature">
        <title>Complex archaea that bridge the gap between prokaryotes and eukaryotes.</title>
        <authorList>
            <person name="Spang A."/>
            <person name="Saw J.H."/>
            <person name="Jorgensen S.L."/>
            <person name="Zaremba-Niedzwiedzka K."/>
            <person name="Martijn J."/>
            <person name="Lind A.E."/>
            <person name="van Eijk R."/>
            <person name="Schleper C."/>
            <person name="Guy L."/>
            <person name="Ettema T.J."/>
        </authorList>
    </citation>
    <scope>NUCLEOTIDE SEQUENCE</scope>
</reference>